<dbReference type="InterPro" id="IPR054579">
    <property type="entry name" value="GCE-like_dom"/>
</dbReference>
<name>A0A2P2EB90_9PROT</name>
<protein>
    <submittedName>
        <fullName evidence="5">Multidomain esterase</fullName>
    </submittedName>
</protein>
<reference evidence="5" key="1">
    <citation type="journal article" date="2018" name="Genome Announc.">
        <title>Draft Genome Sequence of "Candidatus Phycosocius bacilliformis," an Alphaproteobacterial Ectosymbiont of the Hydrocarbon-Producing Green Alga Botryococcus braunii.</title>
        <authorList>
            <person name="Tanabe Y."/>
            <person name="Yamaguchi H."/>
            <person name="Watanabe M.M."/>
        </authorList>
    </citation>
    <scope>NUCLEOTIDE SEQUENCE [LARGE SCALE GENOMIC DNA]</scope>
    <source>
        <strain evidence="5">BOTRYCO-2</strain>
    </source>
</reference>
<keyword evidence="2" id="KW-0732">Signal</keyword>
<gene>
    <name evidence="5" type="primary">cesA</name>
    <name evidence="5" type="ORF">PbB2_02010</name>
</gene>
<keyword evidence="3" id="KW-0378">Hydrolase</keyword>
<evidence type="ECO:0000313" key="6">
    <source>
        <dbReference type="Proteomes" id="UP000245086"/>
    </source>
</evidence>
<dbReference type="Gene3D" id="3.40.50.1820">
    <property type="entry name" value="alpha/beta hydrolase"/>
    <property type="match status" value="1"/>
</dbReference>
<dbReference type="AlphaFoldDB" id="A0A2P2EB90"/>
<organism evidence="5 6">
    <name type="scientific">Candidatus Phycosocius bacilliformis</name>
    <dbReference type="NCBI Taxonomy" id="1445552"/>
    <lineage>
        <taxon>Bacteria</taxon>
        <taxon>Pseudomonadati</taxon>
        <taxon>Pseudomonadota</taxon>
        <taxon>Alphaproteobacteria</taxon>
        <taxon>Caulobacterales</taxon>
        <taxon>Caulobacterales incertae sedis</taxon>
        <taxon>Candidatus Phycosocius</taxon>
    </lineage>
</organism>
<dbReference type="Proteomes" id="UP000245086">
    <property type="component" value="Unassembled WGS sequence"/>
</dbReference>
<dbReference type="GO" id="GO:0052689">
    <property type="term" value="F:carboxylic ester hydrolase activity"/>
    <property type="evidence" value="ECO:0007669"/>
    <property type="project" value="UniProtKB-KW"/>
</dbReference>
<dbReference type="InterPro" id="IPR029058">
    <property type="entry name" value="AB_hydrolase_fold"/>
</dbReference>
<evidence type="ECO:0000313" key="5">
    <source>
        <dbReference type="EMBL" id="GBF58330.1"/>
    </source>
</evidence>
<accession>A0A2P2EB90</accession>
<comment type="caution">
    <text evidence="5">The sequence shown here is derived from an EMBL/GenBank/DDBJ whole genome shotgun (WGS) entry which is preliminary data.</text>
</comment>
<sequence length="448" mass="47522">MRRTLLAIMLGLVAGLGTVLGGCALTRLPNVPLTLTGSPATPPILGPLDGTAAVASRADWESRRVPRLKTLFQSQIYGAMPAPARVDILSRVVLQAPAKGPIGTIERITLAVSLDRPGPWPGGRPVVDMILITPKGKGPFPIIAGGTFCGNDALFPKTPEPQTLKVRTTNMPLPPECGGGLPAFMVEAIFGKNANSPPWEAIARHGYALASWHPGDVVPDVPGIAEPYLAALTPDGTPPDQRTGAIAAWAWTLSRMLDVLAADPRIDPEHMLLWGHSRHGKAALLAAAFDPRPVAVWALQSGTGGASLDRDEVGEPIGAITASFPHWFAPVYATTAARPDARLLDQHQLIGLLAPRSVLVGTGRRDQWGDPHGSFRALMGADPVYRLYGLPGFAQTSLTKPAEVGPLAFYMRPGLHGIHSQDWAQALAFFDRTVPKLPPTAPNISLKP</sequence>
<dbReference type="RefSeq" id="WP_108985203.1">
    <property type="nucleotide sequence ID" value="NZ_BFBR01000006.1"/>
</dbReference>
<keyword evidence="6" id="KW-1185">Reference proteome</keyword>
<dbReference type="Pfam" id="PF22244">
    <property type="entry name" value="GCE_fung"/>
    <property type="match status" value="1"/>
</dbReference>
<evidence type="ECO:0000256" key="3">
    <source>
        <dbReference type="ARBA" id="ARBA00022801"/>
    </source>
</evidence>
<dbReference type="SUPFAM" id="SSF53474">
    <property type="entry name" value="alpha/beta-Hydrolases"/>
    <property type="match status" value="1"/>
</dbReference>
<feature type="domain" description="4-O-methyl-glucuronoyl methylesterase-like" evidence="4">
    <location>
        <begin position="240"/>
        <end position="389"/>
    </location>
</feature>
<evidence type="ECO:0000259" key="4">
    <source>
        <dbReference type="Pfam" id="PF22244"/>
    </source>
</evidence>
<keyword evidence="1" id="KW-0719">Serine esterase</keyword>
<dbReference type="PROSITE" id="PS51257">
    <property type="entry name" value="PROKAR_LIPOPROTEIN"/>
    <property type="match status" value="1"/>
</dbReference>
<evidence type="ECO:0000256" key="1">
    <source>
        <dbReference type="ARBA" id="ARBA00022487"/>
    </source>
</evidence>
<dbReference type="EMBL" id="BFBR01000006">
    <property type="protein sequence ID" value="GBF58330.1"/>
    <property type="molecule type" value="Genomic_DNA"/>
</dbReference>
<proteinExistence type="predicted"/>
<evidence type="ECO:0000256" key="2">
    <source>
        <dbReference type="ARBA" id="ARBA00022729"/>
    </source>
</evidence>
<dbReference type="OrthoDB" id="217645at2"/>